<feature type="non-terminal residue" evidence="2">
    <location>
        <position position="1"/>
    </location>
</feature>
<feature type="compositionally biased region" description="Acidic residues" evidence="1">
    <location>
        <begin position="580"/>
        <end position="589"/>
    </location>
</feature>
<evidence type="ECO:0000256" key="1">
    <source>
        <dbReference type="SAM" id="MobiDB-lite"/>
    </source>
</evidence>
<name>A0A9K3CTI5_9EUKA</name>
<sequence>SHTTTTRIVSPVRPSRGSRPSAAGYTLGGNGSAALPFVQTQTQTIRPDGTTFGTMTRGTDDHTHTRVYGQRDTFAGAGFHALPKQEPVEQTQEQLTGWTCRPVIPSGTQTPRAPLFLGCDGEYPTELLSAGSEGSYVAQFVGRLCVSNQPTPSLSLPPALQQMSYTCAVVDTGSDRKSIYVKLLNGQGMLEPGSEKHVIAQVSLPIDRVGTETVELPFTSQDLSILVRSVRQGPSGSIREQTLVPLQWHPLLFSKRSDGARSSDSNEISIATLKNRSQLPYVSPVEPQMRFAETGHLQRLADFIASPHPVSMPKLKKQLGIGGKGEGERERVDSMKNHYIAGSDVMIRWRNNCSTDFNVHLRPANAHATVSVRASGRDRDPSSEWTHYNMDTLTADKGDGVTSPSTTPSSAKHACPFVWKRERAADRTEGLYVSPPTTYVQTISTVFDPAMLRLLRAVAPRPGSTSCIKVTQAWHAVLLPVNMPSAHSAPLILPFSLCLSIPLPKGSGAAPRVPRSGVKLASTVRPVSARVTTRVPRSTPSKGRRLPKKSSQPKSTAKTERERRVSRPSSRRRSARESERESEEEEEESLGFRDDNEVGVVFGSSQDEAQRDRLVHFRFPPTRVGECVSQPLPVTNHTKGAIMVCADLPRRQNHPFYGDKTTFRVPAGLSFLLPVNFRPTSQGEMKQVVELKAYSQSSGQDAAVGYMGESSGIDRAEIRALCLEGMGE</sequence>
<gene>
    <name evidence="2" type="ORF">KIPB_003132</name>
</gene>
<feature type="region of interest" description="Disordered" evidence="1">
    <location>
        <begin position="506"/>
        <end position="598"/>
    </location>
</feature>
<keyword evidence="3" id="KW-1185">Reference proteome</keyword>
<evidence type="ECO:0000313" key="3">
    <source>
        <dbReference type="Proteomes" id="UP000265618"/>
    </source>
</evidence>
<feature type="region of interest" description="Disordered" evidence="1">
    <location>
        <begin position="1"/>
        <end position="24"/>
    </location>
</feature>
<dbReference type="Proteomes" id="UP000265618">
    <property type="component" value="Unassembled WGS sequence"/>
</dbReference>
<proteinExistence type="predicted"/>
<feature type="compositionally biased region" description="Low complexity" evidence="1">
    <location>
        <begin position="9"/>
        <end position="24"/>
    </location>
</feature>
<reference evidence="2 3" key="1">
    <citation type="journal article" date="2018" name="PLoS ONE">
        <title>The draft genome of Kipferlia bialata reveals reductive genome evolution in fornicate parasites.</title>
        <authorList>
            <person name="Tanifuji G."/>
            <person name="Takabayashi S."/>
            <person name="Kume K."/>
            <person name="Takagi M."/>
            <person name="Nakayama T."/>
            <person name="Kamikawa R."/>
            <person name="Inagaki Y."/>
            <person name="Hashimoto T."/>
        </authorList>
    </citation>
    <scope>NUCLEOTIDE SEQUENCE [LARGE SCALE GENOMIC DNA]</scope>
    <source>
        <strain evidence="2">NY0173</strain>
    </source>
</reference>
<organism evidence="2 3">
    <name type="scientific">Kipferlia bialata</name>
    <dbReference type="NCBI Taxonomy" id="797122"/>
    <lineage>
        <taxon>Eukaryota</taxon>
        <taxon>Metamonada</taxon>
        <taxon>Carpediemonas-like organisms</taxon>
        <taxon>Kipferlia</taxon>
    </lineage>
</organism>
<dbReference type="EMBL" id="BDIP01000577">
    <property type="protein sequence ID" value="GIQ82058.1"/>
    <property type="molecule type" value="Genomic_DNA"/>
</dbReference>
<comment type="caution">
    <text evidence="2">The sequence shown here is derived from an EMBL/GenBank/DDBJ whole genome shotgun (WGS) entry which is preliminary data.</text>
</comment>
<accession>A0A9K3CTI5</accession>
<evidence type="ECO:0000313" key="2">
    <source>
        <dbReference type="EMBL" id="GIQ82058.1"/>
    </source>
</evidence>
<protein>
    <submittedName>
        <fullName evidence="2">Uncharacterized protein</fullName>
    </submittedName>
</protein>
<dbReference type="AlphaFoldDB" id="A0A9K3CTI5"/>